<dbReference type="Proteomes" id="UP000182229">
    <property type="component" value="Unassembled WGS sequence"/>
</dbReference>
<accession>A0A1L9AXB0</accession>
<evidence type="ECO:0000313" key="2">
    <source>
        <dbReference type="Proteomes" id="UP000182229"/>
    </source>
</evidence>
<protein>
    <submittedName>
        <fullName evidence="1">Uncharacterized protein</fullName>
    </submittedName>
</protein>
<reference evidence="2" key="1">
    <citation type="submission" date="2016-11" db="EMBL/GenBank/DDBJ databases">
        <authorList>
            <person name="Shukria A."/>
            <person name="Stevens D.C."/>
        </authorList>
    </citation>
    <scope>NUCLEOTIDE SEQUENCE [LARGE SCALE GENOMIC DNA]</scope>
    <source>
        <strain evidence="2">Cbfe23</strain>
    </source>
</reference>
<reference evidence="1 2" key="2">
    <citation type="submission" date="2016-12" db="EMBL/GenBank/DDBJ databases">
        <title>Draft Genome Sequence of Cystobacter ferrugineus Strain Cbfe23.</title>
        <authorList>
            <person name="Akbar S."/>
            <person name="Dowd S.E."/>
            <person name="Stevens D.C."/>
        </authorList>
    </citation>
    <scope>NUCLEOTIDE SEQUENCE [LARGE SCALE GENOMIC DNA]</scope>
    <source>
        <strain evidence="1 2">Cbfe23</strain>
    </source>
</reference>
<gene>
    <name evidence="1" type="ORF">BON30_41555</name>
</gene>
<keyword evidence="2" id="KW-1185">Reference proteome</keyword>
<proteinExistence type="predicted"/>
<name>A0A1L9AXB0_9BACT</name>
<dbReference type="EMBL" id="MPIN01000017">
    <property type="protein sequence ID" value="OJH34655.1"/>
    <property type="molecule type" value="Genomic_DNA"/>
</dbReference>
<organism evidence="1 2">
    <name type="scientific">Cystobacter ferrugineus</name>
    <dbReference type="NCBI Taxonomy" id="83449"/>
    <lineage>
        <taxon>Bacteria</taxon>
        <taxon>Pseudomonadati</taxon>
        <taxon>Myxococcota</taxon>
        <taxon>Myxococcia</taxon>
        <taxon>Myxococcales</taxon>
        <taxon>Cystobacterineae</taxon>
        <taxon>Archangiaceae</taxon>
        <taxon>Cystobacter</taxon>
    </lineage>
</organism>
<evidence type="ECO:0000313" key="1">
    <source>
        <dbReference type="EMBL" id="OJH34655.1"/>
    </source>
</evidence>
<sequence>MSLDPSTKQQLRHELLVSKNPTAPTHYTKWEAGHGSPWGLEILGSGELKGGVNDAKGGAESLEGMVFFSDRTPERSTDSTTRDNLRSKARLYAEGKGTKPSSAVNRALQYKMTQAMQAATDKGTQLNLTQKPIQISVDSMDEVRAAIKTQMQSILTDNSFVLPGLTKMSPEQISSKLKFPSEITVSSRDGAERKIIGDELARLYAELGGELKSDLENGKAPFLGLINNGAIVPMVFGFEKISGLKSHTISGAPNEAPKQFSYQNKNHPLGGSEAGGKLKEIELRDLKDLATLQLGCLAKGIEIPPDVVIRINPAAGIKSRTGVKAQYLTRDQVEGFNSRLLQEIASATQLPPGEVSAALAKAPISRLQTINGDLRERPLDTFVPERRSGDEFIP</sequence>
<comment type="caution">
    <text evidence="1">The sequence shown here is derived from an EMBL/GenBank/DDBJ whole genome shotgun (WGS) entry which is preliminary data.</text>
</comment>
<dbReference type="AlphaFoldDB" id="A0A1L9AXB0"/>